<keyword evidence="5 7" id="KW-0238">DNA-binding</keyword>
<comment type="caution">
    <text evidence="10">The sequence shown here is derived from an EMBL/GenBank/DDBJ whole genome shotgun (WGS) entry which is preliminary data.</text>
</comment>
<keyword evidence="3 7" id="KW-0479">Metal-binding</keyword>
<dbReference type="GO" id="GO:0016151">
    <property type="term" value="F:nickel cation binding"/>
    <property type="evidence" value="ECO:0007669"/>
    <property type="project" value="UniProtKB-UniRule"/>
</dbReference>
<dbReference type="NCBIfam" id="NF003381">
    <property type="entry name" value="PRK04460.1"/>
    <property type="match status" value="1"/>
</dbReference>
<dbReference type="SUPFAM" id="SSF47598">
    <property type="entry name" value="Ribbon-helix-helix"/>
    <property type="match status" value="1"/>
</dbReference>
<accession>A0A0J6SG69</accession>
<evidence type="ECO:0000256" key="2">
    <source>
        <dbReference type="ARBA" id="ARBA00022596"/>
    </source>
</evidence>
<evidence type="ECO:0000256" key="5">
    <source>
        <dbReference type="ARBA" id="ARBA00023125"/>
    </source>
</evidence>
<dbReference type="GO" id="GO:0003700">
    <property type="term" value="F:DNA-binding transcription factor activity"/>
    <property type="evidence" value="ECO:0007669"/>
    <property type="project" value="UniProtKB-UniRule"/>
</dbReference>
<organism evidence="10 11">
    <name type="scientific">Methylobacterium variabile</name>
    <dbReference type="NCBI Taxonomy" id="298794"/>
    <lineage>
        <taxon>Bacteria</taxon>
        <taxon>Pseudomonadati</taxon>
        <taxon>Pseudomonadota</taxon>
        <taxon>Alphaproteobacteria</taxon>
        <taxon>Hyphomicrobiales</taxon>
        <taxon>Methylobacteriaceae</taxon>
        <taxon>Methylobacterium</taxon>
    </lineage>
</organism>
<dbReference type="HAMAP" id="MF_00476">
    <property type="entry name" value="NikR"/>
    <property type="match status" value="1"/>
</dbReference>
<protein>
    <recommendedName>
        <fullName evidence="7">Putative nickel-responsive regulator</fullName>
    </recommendedName>
</protein>
<gene>
    <name evidence="10" type="ORF">VQ02_19460</name>
</gene>
<dbReference type="CDD" id="cd22231">
    <property type="entry name" value="RHH_NikR_HicB-like"/>
    <property type="match status" value="1"/>
</dbReference>
<dbReference type="InterPro" id="IPR013321">
    <property type="entry name" value="Arc_rbn_hlx_hlx"/>
</dbReference>
<evidence type="ECO:0000256" key="6">
    <source>
        <dbReference type="ARBA" id="ARBA00023163"/>
    </source>
</evidence>
<feature type="binding site" evidence="7">
    <location>
        <position position="87"/>
    </location>
    <ligand>
        <name>Ni(2+)</name>
        <dbReference type="ChEBI" id="CHEBI:49786"/>
    </ligand>
</feature>
<keyword evidence="6 7" id="KW-0804">Transcription</keyword>
<feature type="domain" description="Ribbon-helix-helix protein CopG" evidence="8">
    <location>
        <begin position="3"/>
        <end position="40"/>
    </location>
</feature>
<dbReference type="InterPro" id="IPR002145">
    <property type="entry name" value="CopG"/>
</dbReference>
<dbReference type="Pfam" id="PF01402">
    <property type="entry name" value="RHH_1"/>
    <property type="match status" value="1"/>
</dbReference>
<feature type="domain" description="Transcription factor NikR nickel binding C-terminal" evidence="9">
    <location>
        <begin position="55"/>
        <end position="129"/>
    </location>
</feature>
<dbReference type="OrthoDB" id="9806294at2"/>
<keyword evidence="2 7" id="KW-0533">Nickel</keyword>
<dbReference type="Gene3D" id="1.10.1220.10">
    <property type="entry name" value="Met repressor-like"/>
    <property type="match status" value="1"/>
</dbReference>
<feature type="binding site" evidence="7">
    <location>
        <position position="95"/>
    </location>
    <ligand>
        <name>Ni(2+)</name>
        <dbReference type="ChEBI" id="CHEBI:49786"/>
    </ligand>
</feature>
<dbReference type="InterPro" id="IPR014864">
    <property type="entry name" value="TF_NikR_Ni-bd_C"/>
</dbReference>
<dbReference type="GO" id="GO:0003677">
    <property type="term" value="F:DNA binding"/>
    <property type="evidence" value="ECO:0007669"/>
    <property type="project" value="UniProtKB-KW"/>
</dbReference>
<dbReference type="InterPro" id="IPR022988">
    <property type="entry name" value="Ni_resp_reg_NikR"/>
</dbReference>
<keyword evidence="4 7" id="KW-0805">Transcription regulation</keyword>
<evidence type="ECO:0000256" key="4">
    <source>
        <dbReference type="ARBA" id="ARBA00023015"/>
    </source>
</evidence>
<evidence type="ECO:0000259" key="9">
    <source>
        <dbReference type="Pfam" id="PF08753"/>
    </source>
</evidence>
<comment type="function">
    <text evidence="7">Transcriptional regulator.</text>
</comment>
<dbReference type="InterPro" id="IPR010985">
    <property type="entry name" value="Ribbon_hlx_hlx"/>
</dbReference>
<evidence type="ECO:0000313" key="10">
    <source>
        <dbReference type="EMBL" id="KMO34215.1"/>
    </source>
</evidence>
<evidence type="ECO:0000256" key="1">
    <source>
        <dbReference type="ARBA" id="ARBA00008478"/>
    </source>
</evidence>
<dbReference type="InterPro" id="IPR050192">
    <property type="entry name" value="CopG/NikR_regulator"/>
</dbReference>
<dbReference type="Proteomes" id="UP000035955">
    <property type="component" value="Unassembled WGS sequence"/>
</dbReference>
<comment type="cofactor">
    <cofactor evidence="7">
        <name>Ni(2+)</name>
        <dbReference type="ChEBI" id="CHEBI:49786"/>
    </cofactor>
    <text evidence="7">Binds 1 nickel ion per subunit.</text>
</comment>
<reference evidence="10 11" key="1">
    <citation type="submission" date="2015-03" db="EMBL/GenBank/DDBJ databases">
        <title>Genome sequencing of Methylobacterium variabile DSM 16961.</title>
        <authorList>
            <person name="Chaudhry V."/>
            <person name="Patil P.B."/>
        </authorList>
    </citation>
    <scope>NUCLEOTIDE SEQUENCE [LARGE SCALE GENOMIC DNA]</scope>
    <source>
        <strain evidence="10 11">DSM 16961</strain>
    </source>
</reference>
<dbReference type="NCBIfam" id="NF002815">
    <property type="entry name" value="PRK02967.1"/>
    <property type="match status" value="1"/>
</dbReference>
<evidence type="ECO:0000256" key="3">
    <source>
        <dbReference type="ARBA" id="ARBA00022723"/>
    </source>
</evidence>
<feature type="binding site" evidence="7">
    <location>
        <position position="77"/>
    </location>
    <ligand>
        <name>Ni(2+)</name>
        <dbReference type="ChEBI" id="CHEBI:49786"/>
    </ligand>
</feature>
<keyword evidence="11" id="KW-1185">Reference proteome</keyword>
<dbReference type="PANTHER" id="PTHR34719:SF2">
    <property type="entry name" value="NICKEL-RESPONSIVE REGULATOR"/>
    <property type="match status" value="1"/>
</dbReference>
<proteinExistence type="inferred from homology"/>
<dbReference type="PANTHER" id="PTHR34719">
    <property type="entry name" value="NICKEL-RESPONSIVE REGULATOR"/>
    <property type="match status" value="1"/>
</dbReference>
<dbReference type="Pfam" id="PF08753">
    <property type="entry name" value="NikR_C"/>
    <property type="match status" value="1"/>
</dbReference>
<evidence type="ECO:0000313" key="11">
    <source>
        <dbReference type="Proteomes" id="UP000035955"/>
    </source>
</evidence>
<dbReference type="InterPro" id="IPR045865">
    <property type="entry name" value="ACT-like_dom_sf"/>
</dbReference>
<comment type="similarity">
    <text evidence="1 7">Belongs to the transcriptional regulatory CopG/NikR family.</text>
</comment>
<evidence type="ECO:0000259" key="8">
    <source>
        <dbReference type="Pfam" id="PF01402"/>
    </source>
</evidence>
<name>A0A0J6SG69_9HYPH</name>
<dbReference type="GO" id="GO:0010045">
    <property type="term" value="P:response to nickel cation"/>
    <property type="evidence" value="ECO:0007669"/>
    <property type="project" value="InterPro"/>
</dbReference>
<dbReference type="InterPro" id="IPR027271">
    <property type="entry name" value="Acetolactate_synth/TF_NikR_C"/>
</dbReference>
<dbReference type="Gene3D" id="3.30.70.1150">
    <property type="entry name" value="ACT-like. Chain A, domain 2"/>
    <property type="match status" value="1"/>
</dbReference>
<sequence length="149" mass="16452">MQRITITIDDDLLATVDQLCQERGYNSRSEAVRDIVRDAVLSPRAAKTGSGMCSATLSYVYSHGTRDLARRLTDEGHHHGVSVASMHVHLDHDDCLEVAVLRGPADALRSYADAITTQRGVRYGYLHLIPEEGGTQAEHVHEHRIIPSV</sequence>
<evidence type="ECO:0000256" key="7">
    <source>
        <dbReference type="HAMAP-Rule" id="MF_00476"/>
    </source>
</evidence>
<dbReference type="SUPFAM" id="SSF55021">
    <property type="entry name" value="ACT-like"/>
    <property type="match status" value="1"/>
</dbReference>
<dbReference type="AlphaFoldDB" id="A0A0J6SG69"/>
<feature type="binding site" evidence="7">
    <location>
        <position position="89"/>
    </location>
    <ligand>
        <name>Ni(2+)</name>
        <dbReference type="ChEBI" id="CHEBI:49786"/>
    </ligand>
</feature>
<dbReference type="PATRIC" id="fig|298794.3.peg.1203"/>
<dbReference type="RefSeq" id="WP_048445862.1">
    <property type="nucleotide sequence ID" value="NZ_LABY01000138.1"/>
</dbReference>
<dbReference type="EMBL" id="LABY01000138">
    <property type="protein sequence ID" value="KMO34215.1"/>
    <property type="molecule type" value="Genomic_DNA"/>
</dbReference>